<dbReference type="EMBL" id="FOYM01000046">
    <property type="protein sequence ID" value="SFR17344.1"/>
    <property type="molecule type" value="Genomic_DNA"/>
</dbReference>
<accession>A0A1I6EHW7</accession>
<dbReference type="Gene3D" id="3.20.20.140">
    <property type="entry name" value="Metal-dependent hydrolases"/>
    <property type="match status" value="1"/>
</dbReference>
<gene>
    <name evidence="1" type="ORF">SAMN05660706_1469</name>
</gene>
<sequence>MKIDLHCHTKKTKSGDPLTRNVSWNIFAEKITNADVKIVALTNHNHFDCDQYDTFSAATNGFCQIWPGVELDIINSASKRWHLIIIANPNKLSLFDKSISELVCGKHPDHCCWNLNEIYSYLNQCDVLYIPHFHKKPEIPEEDIEELHAIVGDRWRIFYEAPNYKSLSIFANHSINTLIGSDVKDWSTYEESTFADLRLPVESYEQFCLLAQRNEPVVNTLLSSKKIHKFEVSPHKDVKIQLQIYEDINIVFGQKGTGKSEILKSLKSKLVEKGLKCKEYFGSQKEDNFKDFLKTNDMKNDPQLVSAELCEDEFKKIMNWEDVNPTFFSNYVKWIDTRGNSKNKSSMKITNAVRENANNQDAFEKVEKDHNIVKKHFEKIEQINFGDYLSTEDSSLLKQLLAKLAQEIRSKLLIETIDKHSLYLSNFSVDTIKSIADKKTDSLSKPSSTGYIEFVQKRLELLKACKKIINNISDKEYREKQVLGELEDKGTIFAQKIYRMICDKSETAEFQHGIRILKKIKSNFEEVCTRFYAHDIINVVDTIRDCCSNENITRACSKSPSLS</sequence>
<protein>
    <recommendedName>
        <fullName evidence="3">PHP domain-containing protein</fullName>
    </recommendedName>
</protein>
<organism evidence="1 2">
    <name type="scientific">Desulfoscipio geothermicus DSM 3669</name>
    <dbReference type="NCBI Taxonomy" id="1121426"/>
    <lineage>
        <taxon>Bacteria</taxon>
        <taxon>Bacillati</taxon>
        <taxon>Bacillota</taxon>
        <taxon>Clostridia</taxon>
        <taxon>Eubacteriales</taxon>
        <taxon>Desulfallaceae</taxon>
        <taxon>Desulfoscipio</taxon>
    </lineage>
</organism>
<keyword evidence="2" id="KW-1185">Reference proteome</keyword>
<proteinExistence type="predicted"/>
<evidence type="ECO:0000313" key="1">
    <source>
        <dbReference type="EMBL" id="SFR17344.1"/>
    </source>
</evidence>
<evidence type="ECO:0000313" key="2">
    <source>
        <dbReference type="Proteomes" id="UP000199584"/>
    </source>
</evidence>
<reference evidence="2" key="1">
    <citation type="submission" date="2016-10" db="EMBL/GenBank/DDBJ databases">
        <authorList>
            <person name="Varghese N."/>
            <person name="Submissions S."/>
        </authorList>
    </citation>
    <scope>NUCLEOTIDE SEQUENCE [LARGE SCALE GENOMIC DNA]</scope>
    <source>
        <strain evidence="2">DSM 3669</strain>
    </source>
</reference>
<dbReference type="RefSeq" id="WP_092487621.1">
    <property type="nucleotide sequence ID" value="NZ_FOYM01000046.1"/>
</dbReference>
<dbReference type="InterPro" id="IPR016195">
    <property type="entry name" value="Pol/histidinol_Pase-like"/>
</dbReference>
<evidence type="ECO:0008006" key="3">
    <source>
        <dbReference type="Google" id="ProtNLM"/>
    </source>
</evidence>
<name>A0A1I6EHW7_9FIRM</name>
<dbReference type="AlphaFoldDB" id="A0A1I6EHW7"/>
<dbReference type="Proteomes" id="UP000199584">
    <property type="component" value="Unassembled WGS sequence"/>
</dbReference>
<dbReference type="SUPFAM" id="SSF89550">
    <property type="entry name" value="PHP domain-like"/>
    <property type="match status" value="1"/>
</dbReference>
<dbReference type="OrthoDB" id="9804333at2"/>